<organism evidence="1 2">
    <name type="scientific">Candidatus Criblamydia sequanensis CRIB-18</name>
    <dbReference type="NCBI Taxonomy" id="1437425"/>
    <lineage>
        <taxon>Bacteria</taxon>
        <taxon>Pseudomonadati</taxon>
        <taxon>Chlamydiota</taxon>
        <taxon>Chlamydiia</taxon>
        <taxon>Parachlamydiales</taxon>
        <taxon>Candidatus Criblamydiaceae</taxon>
        <taxon>Candidatus Criblamydia</taxon>
    </lineage>
</organism>
<dbReference type="eggNOG" id="ENOG502ZAGP">
    <property type="taxonomic scope" value="Bacteria"/>
</dbReference>
<keyword evidence="2" id="KW-1185">Reference proteome</keyword>
<dbReference type="OrthoDB" id="20426at2"/>
<reference evidence="1" key="1">
    <citation type="submission" date="2013-12" db="EMBL/GenBank/DDBJ databases">
        <authorList>
            <person name="Linke B."/>
        </authorList>
    </citation>
    <scope>NUCLEOTIDE SEQUENCE [LARGE SCALE GENOMIC DNA]</scope>
    <source>
        <strain evidence="1">CRIB-18</strain>
    </source>
</reference>
<dbReference type="AlphaFoldDB" id="A0A090DZ50"/>
<comment type="caution">
    <text evidence="1">The sequence shown here is derived from an EMBL/GenBank/DDBJ whole genome shotgun (WGS) entry which is preliminary data.</text>
</comment>
<accession>A0A090DZ50</accession>
<reference evidence="1" key="2">
    <citation type="submission" date="2014-09" db="EMBL/GenBank/DDBJ databases">
        <title>Criblamydia sequanensis harbors a mega-plasmid encoding arsenite resistance.</title>
        <authorList>
            <person name="Bertelli C."/>
            <person name="Goesmann A."/>
            <person name="Greub G."/>
        </authorList>
    </citation>
    <scope>NUCLEOTIDE SEQUENCE [LARGE SCALE GENOMIC DNA]</scope>
    <source>
        <strain evidence="1">CRIB-18</strain>
    </source>
</reference>
<gene>
    <name evidence="1" type="ORF">CSEC_1143</name>
</gene>
<dbReference type="EMBL" id="CCEJ010000004">
    <property type="protein sequence ID" value="CDR33969.1"/>
    <property type="molecule type" value="Genomic_DNA"/>
</dbReference>
<evidence type="ECO:0000313" key="1">
    <source>
        <dbReference type="EMBL" id="CDR33969.1"/>
    </source>
</evidence>
<sequence>MTWQPIDFQRIVALDHSLVDQLSQYLAEKEGDLAKSIIEDAPFASENALPPQLLPSPITYLKLSDAVEVFGKRLRQVLQSDDLETLKKNYNATVESLNQSFWEYGEVLEGCVKELFQQIEQLGIEQWKSDIGQVLDNFKDLLSHHLEDLLWAYKRMESQLVEMRNAVLLNEGRGAFFKKLQASFHSVLDDTLLSTLEKSDKFLKINHKRFSKKFEEYLELDEKIEQIMRKLSGYHVLSSFDDSFQERFRKIYYYVKMGQLTTRPKTLSIGELMRALSQSESVEASIELFKEYAKALKTALFHQSRVLKKQSIRYLEEETGRKKIEDTMKGYHAEILTLGSTIARYREFLLRTDPNPYVRSRWGFPEGIVAPEPEQAKQLLDLEFEADHLETLYEEMNKSILKVFEGGREIKREALSIPPDIQRLLHEMGQPLSSYGMVKSRAERIIANIKELDELGTPNPNVPRYTAELLSKLLRADWKYHIVQEIPLFQEIFSIHMGIMGALDDRKHLNRLNKFKHLIQELENWVTLRETRKHQREIEFDINDLKGYLQDFLAHVQRIDKEEPRLSELQIKKAIYETSHELLIYRYLFGQFFHKLENTSNEGKRLRLKLLFVDQYFESVDQKIHELKQMDHNKKEEKDALEEGE</sequence>
<protein>
    <submittedName>
        <fullName evidence="1">Uncharacterized protein</fullName>
    </submittedName>
</protein>
<name>A0A090DZ50_9BACT</name>
<dbReference type="RefSeq" id="WP_041017479.1">
    <property type="nucleotide sequence ID" value="NZ_CCEJ010000004.1"/>
</dbReference>
<proteinExistence type="predicted"/>
<dbReference type="Proteomes" id="UP000031552">
    <property type="component" value="Unassembled WGS sequence"/>
</dbReference>
<evidence type="ECO:0000313" key="2">
    <source>
        <dbReference type="Proteomes" id="UP000031552"/>
    </source>
</evidence>